<dbReference type="GO" id="GO:0008999">
    <property type="term" value="F:protein-N-terminal-alanine acetyltransferase activity"/>
    <property type="evidence" value="ECO:0007669"/>
    <property type="project" value="TreeGrafter"/>
</dbReference>
<comment type="caution">
    <text evidence="5">The sequence shown here is derived from an EMBL/GenBank/DDBJ whole genome shotgun (WGS) entry which is preliminary data.</text>
</comment>
<dbReference type="PANTHER" id="PTHR43792:SF8">
    <property type="entry name" value="[RIBOSOMAL PROTEIN US5]-ALANINE N-ACETYLTRANSFERASE"/>
    <property type="match status" value="1"/>
</dbReference>
<accession>A0A3L6ZWG1</accession>
<dbReference type="PROSITE" id="PS51186">
    <property type="entry name" value="GNAT"/>
    <property type="match status" value="1"/>
</dbReference>
<evidence type="ECO:0000313" key="5">
    <source>
        <dbReference type="EMBL" id="RLP72353.1"/>
    </source>
</evidence>
<gene>
    <name evidence="5" type="ORF">D9V29_04150</name>
</gene>
<evidence type="ECO:0000256" key="2">
    <source>
        <dbReference type="ARBA" id="ARBA00023315"/>
    </source>
</evidence>
<dbReference type="OrthoDB" id="9809583at2"/>
<dbReference type="InterPro" id="IPR051531">
    <property type="entry name" value="N-acetyltransferase"/>
</dbReference>
<evidence type="ECO:0000256" key="1">
    <source>
        <dbReference type="ARBA" id="ARBA00022679"/>
    </source>
</evidence>
<dbReference type="PANTHER" id="PTHR43792">
    <property type="entry name" value="GNAT FAMILY, PUTATIVE (AFU_ORTHOLOGUE AFUA_3G00765)-RELATED-RELATED"/>
    <property type="match status" value="1"/>
</dbReference>
<reference evidence="5 6" key="1">
    <citation type="submission" date="2018-10" db="EMBL/GenBank/DDBJ databases">
        <authorList>
            <person name="Li J."/>
        </authorList>
    </citation>
    <scope>NUCLEOTIDE SEQUENCE [LARGE SCALE GENOMIC DNA]</scope>
    <source>
        <strain evidence="5 6">CCTCC AB209002</strain>
    </source>
</reference>
<proteinExistence type="inferred from homology"/>
<dbReference type="EMBL" id="RCUV01000005">
    <property type="protein sequence ID" value="RLP72353.1"/>
    <property type="molecule type" value="Genomic_DNA"/>
</dbReference>
<dbReference type="InterPro" id="IPR000182">
    <property type="entry name" value="GNAT_dom"/>
</dbReference>
<dbReference type="InterPro" id="IPR016181">
    <property type="entry name" value="Acyl_CoA_acyltransferase"/>
</dbReference>
<dbReference type="Gene3D" id="3.40.630.30">
    <property type="match status" value="1"/>
</dbReference>
<name>A0A3L6ZWG1_9MICO</name>
<sequence>MGAEQEKEEGTTVGIRATVGLEPWGPRDFPVLERSNTPAMTVYLGGPESAEKLATRHAKYLRLVESGEAAMFTVHVDSMADAVGSVGYWQTVWRDAPVYECGWSIATPHQGRGYASAALAACVDHAVDHGDRDLLVAFPRTDNAASNALCRAGGFELSGVEDAEYPPGNPIRVHAWVLDLAERRSNHRHPG</sequence>
<comment type="similarity">
    <text evidence="3">Belongs to the acetyltransferase family. RimJ subfamily.</text>
</comment>
<evidence type="ECO:0000256" key="3">
    <source>
        <dbReference type="ARBA" id="ARBA00038502"/>
    </source>
</evidence>
<keyword evidence="1 5" id="KW-0808">Transferase</keyword>
<keyword evidence="2" id="KW-0012">Acyltransferase</keyword>
<dbReference type="SUPFAM" id="SSF55729">
    <property type="entry name" value="Acyl-CoA N-acyltransferases (Nat)"/>
    <property type="match status" value="1"/>
</dbReference>
<dbReference type="Pfam" id="PF13302">
    <property type="entry name" value="Acetyltransf_3"/>
    <property type="match status" value="1"/>
</dbReference>
<evidence type="ECO:0000259" key="4">
    <source>
        <dbReference type="PROSITE" id="PS51186"/>
    </source>
</evidence>
<dbReference type="AlphaFoldDB" id="A0A3L6ZWG1"/>
<dbReference type="GO" id="GO:0005737">
    <property type="term" value="C:cytoplasm"/>
    <property type="evidence" value="ECO:0007669"/>
    <property type="project" value="TreeGrafter"/>
</dbReference>
<feature type="domain" description="N-acetyltransferase" evidence="4">
    <location>
        <begin position="19"/>
        <end position="183"/>
    </location>
</feature>
<evidence type="ECO:0000313" key="6">
    <source>
        <dbReference type="Proteomes" id="UP000270299"/>
    </source>
</evidence>
<dbReference type="Proteomes" id="UP000270299">
    <property type="component" value="Unassembled WGS sequence"/>
</dbReference>
<protein>
    <submittedName>
        <fullName evidence="5">N-acetyltransferase</fullName>
    </submittedName>
</protein>
<keyword evidence="6" id="KW-1185">Reference proteome</keyword>
<organism evidence="5 6">
    <name type="scientific">Mycetocola manganoxydans</name>
    <dbReference type="NCBI Taxonomy" id="699879"/>
    <lineage>
        <taxon>Bacteria</taxon>
        <taxon>Bacillati</taxon>
        <taxon>Actinomycetota</taxon>
        <taxon>Actinomycetes</taxon>
        <taxon>Micrococcales</taxon>
        <taxon>Microbacteriaceae</taxon>
        <taxon>Mycetocola</taxon>
    </lineage>
</organism>